<reference evidence="1" key="2">
    <citation type="submission" date="2020-09" db="EMBL/GenBank/DDBJ databases">
        <authorList>
            <person name="Sun Q."/>
            <person name="Ohkuma M."/>
        </authorList>
    </citation>
    <scope>NUCLEOTIDE SEQUENCE</scope>
    <source>
        <strain evidence="1">JCM 10088</strain>
    </source>
</reference>
<protein>
    <recommendedName>
        <fullName evidence="3">Phosphoglycolate phosphatase</fullName>
    </recommendedName>
</protein>
<dbReference type="GO" id="GO:0006281">
    <property type="term" value="P:DNA repair"/>
    <property type="evidence" value="ECO:0007669"/>
    <property type="project" value="TreeGrafter"/>
</dbReference>
<dbReference type="AlphaFoldDB" id="A0A830GU32"/>
<comment type="caution">
    <text evidence="1">The sequence shown here is derived from an EMBL/GenBank/DDBJ whole genome shotgun (WGS) entry which is preliminary data.</text>
</comment>
<dbReference type="PANTHER" id="PTHR43434">
    <property type="entry name" value="PHOSPHOGLYCOLATE PHOSPHATASE"/>
    <property type="match status" value="1"/>
</dbReference>
<dbReference type="GO" id="GO:0008967">
    <property type="term" value="F:phosphoglycolate phosphatase activity"/>
    <property type="evidence" value="ECO:0007669"/>
    <property type="project" value="TreeGrafter"/>
</dbReference>
<dbReference type="InterPro" id="IPR023214">
    <property type="entry name" value="HAD_sf"/>
</dbReference>
<evidence type="ECO:0008006" key="3">
    <source>
        <dbReference type="Google" id="ProtNLM"/>
    </source>
</evidence>
<dbReference type="GO" id="GO:0005829">
    <property type="term" value="C:cytosol"/>
    <property type="evidence" value="ECO:0007669"/>
    <property type="project" value="TreeGrafter"/>
</dbReference>
<organism evidence="1 2">
    <name type="scientific">Thermocladium modestius</name>
    <dbReference type="NCBI Taxonomy" id="62609"/>
    <lineage>
        <taxon>Archaea</taxon>
        <taxon>Thermoproteota</taxon>
        <taxon>Thermoprotei</taxon>
        <taxon>Thermoproteales</taxon>
        <taxon>Thermoproteaceae</taxon>
        <taxon>Thermocladium</taxon>
    </lineage>
</organism>
<evidence type="ECO:0000313" key="1">
    <source>
        <dbReference type="EMBL" id="GGP19509.1"/>
    </source>
</evidence>
<dbReference type="InterPro" id="IPR050155">
    <property type="entry name" value="HAD-like_hydrolase_sf"/>
</dbReference>
<gene>
    <name evidence="1" type="ORF">GCM10007981_03480</name>
</gene>
<dbReference type="SUPFAM" id="SSF56784">
    <property type="entry name" value="HAD-like"/>
    <property type="match status" value="1"/>
</dbReference>
<sequence length="209" mass="23264">MIEWVVFDLDMTLLDTFRGFYSAFMKCVEEHGARPPPSFDSFLADYEENLLRSYVPGGADSFRFWRRCWSIYVEAGEVGRPIPGMAELVKRLKDEGRRIIVATGREMESGLVRREMEAAGVSGVDAVHSLGDLGRGTKLDLLRVVIETHGIIPRLAAYVTDTPRDVEAGVAVGFNSIGFASWTRRFPGVPVASTASDVYEIIKRLDAEQ</sequence>
<dbReference type="Pfam" id="PF13419">
    <property type="entry name" value="HAD_2"/>
    <property type="match status" value="1"/>
</dbReference>
<dbReference type="InterPro" id="IPR036412">
    <property type="entry name" value="HAD-like_sf"/>
</dbReference>
<proteinExistence type="predicted"/>
<dbReference type="OrthoDB" id="27736at2157"/>
<name>A0A830GU32_9CREN</name>
<dbReference type="InterPro" id="IPR023198">
    <property type="entry name" value="PGP-like_dom2"/>
</dbReference>
<accession>A0A830GU32</accession>
<dbReference type="InterPro" id="IPR041492">
    <property type="entry name" value="HAD_2"/>
</dbReference>
<dbReference type="PANTHER" id="PTHR43434:SF1">
    <property type="entry name" value="PHOSPHOGLYCOLATE PHOSPHATASE"/>
    <property type="match status" value="1"/>
</dbReference>
<dbReference type="Gene3D" id="1.10.150.240">
    <property type="entry name" value="Putative phosphatase, domain 2"/>
    <property type="match status" value="1"/>
</dbReference>
<dbReference type="Proteomes" id="UP000610960">
    <property type="component" value="Unassembled WGS sequence"/>
</dbReference>
<evidence type="ECO:0000313" key="2">
    <source>
        <dbReference type="Proteomes" id="UP000610960"/>
    </source>
</evidence>
<reference evidence="1" key="1">
    <citation type="journal article" date="2014" name="Int. J. Syst. Evol. Microbiol.">
        <title>Complete genome sequence of Corynebacterium casei LMG S-19264T (=DSM 44701T), isolated from a smear-ripened cheese.</title>
        <authorList>
            <consortium name="US DOE Joint Genome Institute (JGI-PGF)"/>
            <person name="Walter F."/>
            <person name="Albersmeier A."/>
            <person name="Kalinowski J."/>
            <person name="Ruckert C."/>
        </authorList>
    </citation>
    <scope>NUCLEOTIDE SEQUENCE</scope>
    <source>
        <strain evidence="1">JCM 10088</strain>
    </source>
</reference>
<dbReference type="RefSeq" id="WP_188595738.1">
    <property type="nucleotide sequence ID" value="NZ_BMNL01000001.1"/>
</dbReference>
<keyword evidence="2" id="KW-1185">Reference proteome</keyword>
<dbReference type="EMBL" id="BMNL01000001">
    <property type="protein sequence ID" value="GGP19509.1"/>
    <property type="molecule type" value="Genomic_DNA"/>
</dbReference>
<dbReference type="Gene3D" id="3.40.50.1000">
    <property type="entry name" value="HAD superfamily/HAD-like"/>
    <property type="match status" value="1"/>
</dbReference>